<accession>A0ABW4I828</accession>
<evidence type="ECO:0000313" key="4">
    <source>
        <dbReference type="Proteomes" id="UP001597118"/>
    </source>
</evidence>
<gene>
    <name evidence="3" type="ORF">ACFSAH_00620</name>
</gene>
<dbReference type="SUPFAM" id="SSF51658">
    <property type="entry name" value="Xylose isomerase-like"/>
    <property type="match status" value="1"/>
</dbReference>
<proteinExistence type="predicted"/>
<dbReference type="RefSeq" id="WP_379660742.1">
    <property type="nucleotide sequence ID" value="NZ_JBHUDG010000001.1"/>
</dbReference>
<reference evidence="4" key="1">
    <citation type="journal article" date="2019" name="Int. J. Syst. Evol. Microbiol.">
        <title>The Global Catalogue of Microorganisms (GCM) 10K type strain sequencing project: providing services to taxonomists for standard genome sequencing and annotation.</title>
        <authorList>
            <consortium name="The Broad Institute Genomics Platform"/>
            <consortium name="The Broad Institute Genome Sequencing Center for Infectious Disease"/>
            <person name="Wu L."/>
            <person name="Ma J."/>
        </authorList>
    </citation>
    <scope>NUCLEOTIDE SEQUENCE [LARGE SCALE GENOMIC DNA]</scope>
    <source>
        <strain evidence="4">CCUG 53762</strain>
    </source>
</reference>
<name>A0ABW4I828_9SPHI</name>
<keyword evidence="4" id="KW-1185">Reference proteome</keyword>
<feature type="domain" description="Xylose isomerase-like TIM barrel" evidence="2">
    <location>
        <begin position="38"/>
        <end position="263"/>
    </location>
</feature>
<evidence type="ECO:0000259" key="2">
    <source>
        <dbReference type="Pfam" id="PF01261"/>
    </source>
</evidence>
<dbReference type="EMBL" id="JBHUDG010000001">
    <property type="protein sequence ID" value="MFD1628355.1"/>
    <property type="molecule type" value="Genomic_DNA"/>
</dbReference>
<dbReference type="Proteomes" id="UP001597118">
    <property type="component" value="Unassembled WGS sequence"/>
</dbReference>
<dbReference type="InterPro" id="IPR050417">
    <property type="entry name" value="Sugar_Epim/Isomerase"/>
</dbReference>
<dbReference type="InterPro" id="IPR036237">
    <property type="entry name" value="Xyl_isomerase-like_sf"/>
</dbReference>
<dbReference type="InterPro" id="IPR013022">
    <property type="entry name" value="Xyl_isomerase-like_TIM-brl"/>
</dbReference>
<evidence type="ECO:0000313" key="3">
    <source>
        <dbReference type="EMBL" id="MFD1628355.1"/>
    </source>
</evidence>
<evidence type="ECO:0000256" key="1">
    <source>
        <dbReference type="ARBA" id="ARBA00023235"/>
    </source>
</evidence>
<sequence length="283" mass="31570">MKVYTMNLIALVLLSNVYAQKIPEIGIATQISNDSIVYQAGYKFIGEGVARMISPRLSEIDFQKNKKKVQDAKCGVYMCNVFFPSDIKIAGKDVDEAKVLSYSEGVFKRASMLGVEAVVLGSGGARKIEEDVDRENAIADFISLGRKMAVLAQKNNVKIFLENLNSTETNFMTTLTDAAEVVRAIDHPNFRLNVDIYHMLKENESPNSILNAGDVIAYVEVAEKEGRTRPGVNNENFIPYFKALKQIGYQGKIFIESRWTDLATEASIAKNYLEIQLKKAYAD</sequence>
<dbReference type="GO" id="GO:0016853">
    <property type="term" value="F:isomerase activity"/>
    <property type="evidence" value="ECO:0007669"/>
    <property type="project" value="UniProtKB-KW"/>
</dbReference>
<dbReference type="PANTHER" id="PTHR43489:SF7">
    <property type="entry name" value="3-DEHYDRO-D-GULOSIDE 4-EPIMERASE-RELATED"/>
    <property type="match status" value="1"/>
</dbReference>
<dbReference type="PANTHER" id="PTHR43489">
    <property type="entry name" value="ISOMERASE"/>
    <property type="match status" value="1"/>
</dbReference>
<dbReference type="Pfam" id="PF01261">
    <property type="entry name" value="AP_endonuc_2"/>
    <property type="match status" value="1"/>
</dbReference>
<dbReference type="Gene3D" id="3.20.20.150">
    <property type="entry name" value="Divalent-metal-dependent TIM barrel enzymes"/>
    <property type="match status" value="1"/>
</dbReference>
<organism evidence="3 4">
    <name type="scientific">Pseudopedobacter beijingensis</name>
    <dbReference type="NCBI Taxonomy" id="1207056"/>
    <lineage>
        <taxon>Bacteria</taxon>
        <taxon>Pseudomonadati</taxon>
        <taxon>Bacteroidota</taxon>
        <taxon>Sphingobacteriia</taxon>
        <taxon>Sphingobacteriales</taxon>
        <taxon>Sphingobacteriaceae</taxon>
        <taxon>Pseudopedobacter</taxon>
    </lineage>
</organism>
<comment type="caution">
    <text evidence="3">The sequence shown here is derived from an EMBL/GenBank/DDBJ whole genome shotgun (WGS) entry which is preliminary data.</text>
</comment>
<keyword evidence="1 3" id="KW-0413">Isomerase</keyword>
<protein>
    <submittedName>
        <fullName evidence="3">Sugar phosphate isomerase/epimerase family protein</fullName>
    </submittedName>
</protein>